<dbReference type="PRINTS" id="PR00344">
    <property type="entry name" value="BCTRLSENSOR"/>
</dbReference>
<dbReference type="GO" id="GO:0000155">
    <property type="term" value="F:phosphorelay sensor kinase activity"/>
    <property type="evidence" value="ECO:0007669"/>
    <property type="project" value="InterPro"/>
</dbReference>
<evidence type="ECO:0000256" key="14">
    <source>
        <dbReference type="ARBA" id="ARBA00074306"/>
    </source>
</evidence>
<dbReference type="InterPro" id="IPR003661">
    <property type="entry name" value="HisK_dim/P_dom"/>
</dbReference>
<dbReference type="Pfam" id="PF00512">
    <property type="entry name" value="HisKA"/>
    <property type="match status" value="1"/>
</dbReference>
<keyword evidence="20" id="KW-1185">Reference proteome</keyword>
<dbReference type="Gene3D" id="3.30.565.10">
    <property type="entry name" value="Histidine kinase-like ATPase, C-terminal domain"/>
    <property type="match status" value="1"/>
</dbReference>
<evidence type="ECO:0000256" key="5">
    <source>
        <dbReference type="ARBA" id="ARBA00018672"/>
    </source>
</evidence>
<keyword evidence="10 16" id="KW-1133">Transmembrane helix</keyword>
<evidence type="ECO:0000256" key="8">
    <source>
        <dbReference type="ARBA" id="ARBA00022692"/>
    </source>
</evidence>
<gene>
    <name evidence="19" type="ORF">JKK62_07390</name>
</gene>
<feature type="transmembrane region" description="Helical" evidence="16">
    <location>
        <begin position="358"/>
        <end position="377"/>
    </location>
</feature>
<comment type="caution">
    <text evidence="19">The sequence shown here is derived from an EMBL/GenBank/DDBJ whole genome shotgun (WGS) entry which is preliminary data.</text>
</comment>
<feature type="modified residue" description="4-aspartylphosphate" evidence="15">
    <location>
        <position position="901"/>
    </location>
</feature>
<dbReference type="InterPro" id="IPR005467">
    <property type="entry name" value="His_kinase_dom"/>
</dbReference>
<comment type="function">
    <text evidence="13">May play the central regulatory role in sporulation. It may be an element of the effector pathway responsible for the activation of sporulation genes in response to nutritional stress. Spo0A may act in concert with spo0H (a sigma factor) to control the expression of some genes that are critical to the sporulation process.</text>
</comment>
<dbReference type="GO" id="GO:0022857">
    <property type="term" value="F:transmembrane transporter activity"/>
    <property type="evidence" value="ECO:0007669"/>
    <property type="project" value="InterPro"/>
</dbReference>
<dbReference type="EC" id="2.7.13.3" evidence="4"/>
<keyword evidence="12 16" id="KW-0472">Membrane</keyword>
<feature type="transmembrane region" description="Helical" evidence="16">
    <location>
        <begin position="448"/>
        <end position="467"/>
    </location>
</feature>
<dbReference type="SUPFAM" id="SSF47384">
    <property type="entry name" value="Homodimeric domain of signal transducing histidine kinase"/>
    <property type="match status" value="1"/>
</dbReference>
<dbReference type="Pfam" id="PF02518">
    <property type="entry name" value="HATPase_c"/>
    <property type="match status" value="1"/>
</dbReference>
<evidence type="ECO:0000259" key="17">
    <source>
        <dbReference type="PROSITE" id="PS50109"/>
    </source>
</evidence>
<dbReference type="GO" id="GO:0009927">
    <property type="term" value="F:histidine phosphotransfer kinase activity"/>
    <property type="evidence" value="ECO:0007669"/>
    <property type="project" value="TreeGrafter"/>
</dbReference>
<feature type="transmembrane region" description="Helical" evidence="16">
    <location>
        <begin position="171"/>
        <end position="194"/>
    </location>
</feature>
<feature type="transmembrane region" description="Helical" evidence="16">
    <location>
        <begin position="247"/>
        <end position="272"/>
    </location>
</feature>
<dbReference type="PANTHER" id="PTHR43047:SF72">
    <property type="entry name" value="OSMOSENSING HISTIDINE PROTEIN KINASE SLN1"/>
    <property type="match status" value="1"/>
</dbReference>
<feature type="transmembrane region" description="Helical" evidence="16">
    <location>
        <begin position="139"/>
        <end position="164"/>
    </location>
</feature>
<feature type="transmembrane region" description="Helical" evidence="16">
    <location>
        <begin position="99"/>
        <end position="127"/>
    </location>
</feature>
<dbReference type="InterPro" id="IPR036097">
    <property type="entry name" value="HisK_dim/P_sf"/>
</dbReference>
<comment type="catalytic activity">
    <reaction evidence="1">
        <text>ATP + protein L-histidine = ADP + protein N-phospho-L-histidine.</text>
        <dbReference type="EC" id="2.7.13.3"/>
    </reaction>
</comment>
<dbReference type="Gene3D" id="1.20.1740.10">
    <property type="entry name" value="Amino acid/polyamine transporter I"/>
    <property type="match status" value="1"/>
</dbReference>
<organism evidence="19 20">
    <name type="scientific">Ruminococcus difficilis</name>
    <dbReference type="NCBI Taxonomy" id="2763069"/>
    <lineage>
        <taxon>Bacteria</taxon>
        <taxon>Bacillati</taxon>
        <taxon>Bacillota</taxon>
        <taxon>Clostridia</taxon>
        <taxon>Eubacteriales</taxon>
        <taxon>Oscillospiraceae</taxon>
        <taxon>Ruminococcus</taxon>
    </lineage>
</organism>
<evidence type="ECO:0000313" key="19">
    <source>
        <dbReference type="EMBL" id="MBK6088479.1"/>
    </source>
</evidence>
<sequence>MIRIQDTQQNTGGLSKYLSPVAVWALAFGSAVGWGAFVMPGTTFLPIAGPWGSVTGLLIGAAIMLIIGLSYRVLMARYPDAGGSYTFAAKVLGSDHGFLCAWMLLLTYAAIIWANSTALALIVRFLFGDVFCFGFSYQIAGYTVYMGEVLLSVAIIAAACLVCVAGKRLSAFVQTLCAILLFAGIAVCFVMITVRRGGLGDITPAFSSQGEPVSQIMAIVLLAPWAFIGFESISHSAEEFRFRQKKVLLILIAALATGALAYIMLTLCAAAATPDGFHSWNEYISVLSDIDGIRGLPTFYAAQNAMGTAGLIILGVASFCGIFTGLIGNMIALSRLIYRMSADEMLPKQVGQLNKKGIPSRALWSVAIISMIIPFFGRTAIGWIVDVTTIGATVVYAYVSICAAVVGKREKKISTLLFGVIGAVIAVIFAVFYLLPHIQSQSELAAESYMILILWSLIGMILFRVLMRRDKTRLIGKSTVVWIILFCLILLVSVSWVNRTTLDHAKAVTQEVQEVHTDLAGQAGLEPHNDSVRQTNRFLDERFNGFAQTVRKNILILGGLLLGSLLLIFSIFSIIKKREQLIEAERLLAEENSRAKSAFLSNMSHDIRTPMNAITGYTALALKEEGVPESTRSYLEKIDTSGKQLLSLINDILDMSRIESGKMELDPAPADLTEILDETCHIFDIQMQAKPLTYTVDHSNVKHTYVVCDKNRLNRILLNLISNAYKYTPSGGSVSVRLTELEASGTETTYEISVSDTGIGMSPEFAEHIFDSFERERSQTVNAIQGTGLGMAITKRFVEMMNGTIFVQTEQGKGSTFTVRLSFPLAKEDEIHAPAAQAESKHFDFSGVRILLAEDNPINSEIACMILTQEGFIVDVAENGQIAAEMLERTDAGYYSAILMDIQMPVMNGYDATRRIRASAGENARVPIIAVTANTFEDDRQEAFDAGMNAHVAKPFNPDELIAMLAECIKAE</sequence>
<evidence type="ECO:0000256" key="15">
    <source>
        <dbReference type="PROSITE-ProRule" id="PRU00169"/>
    </source>
</evidence>
<dbReference type="SMART" id="SM00448">
    <property type="entry name" value="REC"/>
    <property type="match status" value="1"/>
</dbReference>
<dbReference type="PANTHER" id="PTHR43047">
    <property type="entry name" value="TWO-COMPONENT HISTIDINE PROTEIN KINASE"/>
    <property type="match status" value="1"/>
</dbReference>
<dbReference type="SMART" id="SM00387">
    <property type="entry name" value="HATPase_c"/>
    <property type="match status" value="1"/>
</dbReference>
<keyword evidence="11" id="KW-0902">Two-component regulatory system</keyword>
<evidence type="ECO:0000313" key="20">
    <source>
        <dbReference type="Proteomes" id="UP000633365"/>
    </source>
</evidence>
<feature type="domain" description="Response regulatory" evidence="18">
    <location>
        <begin position="849"/>
        <end position="969"/>
    </location>
</feature>
<feature type="transmembrane region" description="Helical" evidence="16">
    <location>
        <begin position="51"/>
        <end position="71"/>
    </location>
</feature>
<dbReference type="InterPro" id="IPR004358">
    <property type="entry name" value="Sig_transdc_His_kin-like_C"/>
</dbReference>
<dbReference type="InterPro" id="IPR001789">
    <property type="entry name" value="Sig_transdc_resp-reg_receiver"/>
</dbReference>
<dbReference type="SUPFAM" id="SSF52172">
    <property type="entry name" value="CheY-like"/>
    <property type="match status" value="1"/>
</dbReference>
<feature type="transmembrane region" description="Helical" evidence="16">
    <location>
        <begin position="21"/>
        <end position="39"/>
    </location>
</feature>
<dbReference type="FunFam" id="3.30.565.10:FF:000010">
    <property type="entry name" value="Sensor histidine kinase RcsC"/>
    <property type="match status" value="1"/>
</dbReference>
<dbReference type="InterPro" id="IPR003594">
    <property type="entry name" value="HATPase_dom"/>
</dbReference>
<dbReference type="CDD" id="cd00082">
    <property type="entry name" value="HisKA"/>
    <property type="match status" value="1"/>
</dbReference>
<feature type="transmembrane region" description="Helical" evidence="16">
    <location>
        <begin position="214"/>
        <end position="235"/>
    </location>
</feature>
<evidence type="ECO:0000256" key="10">
    <source>
        <dbReference type="ARBA" id="ARBA00022989"/>
    </source>
</evidence>
<feature type="transmembrane region" description="Helical" evidence="16">
    <location>
        <begin position="309"/>
        <end position="338"/>
    </location>
</feature>
<dbReference type="Pfam" id="PF00072">
    <property type="entry name" value="Response_reg"/>
    <property type="match status" value="1"/>
</dbReference>
<dbReference type="GO" id="GO:0005886">
    <property type="term" value="C:plasma membrane"/>
    <property type="evidence" value="ECO:0007669"/>
    <property type="project" value="TreeGrafter"/>
</dbReference>
<dbReference type="Gene3D" id="3.40.50.2300">
    <property type="match status" value="1"/>
</dbReference>
<keyword evidence="8 16" id="KW-0812">Transmembrane</keyword>
<dbReference type="EMBL" id="JAEQMG010000061">
    <property type="protein sequence ID" value="MBK6088479.1"/>
    <property type="molecule type" value="Genomic_DNA"/>
</dbReference>
<evidence type="ECO:0000259" key="18">
    <source>
        <dbReference type="PROSITE" id="PS50110"/>
    </source>
</evidence>
<evidence type="ECO:0000256" key="12">
    <source>
        <dbReference type="ARBA" id="ARBA00023136"/>
    </source>
</evidence>
<dbReference type="SMART" id="SM00388">
    <property type="entry name" value="HisKA"/>
    <property type="match status" value="1"/>
</dbReference>
<keyword evidence="7" id="KW-0808">Transferase</keyword>
<dbReference type="Gene3D" id="1.10.287.130">
    <property type="match status" value="1"/>
</dbReference>
<feature type="transmembrane region" description="Helical" evidence="16">
    <location>
        <begin position="383"/>
        <end position="406"/>
    </location>
</feature>
<dbReference type="InterPro" id="IPR002293">
    <property type="entry name" value="AA/rel_permease1"/>
</dbReference>
<evidence type="ECO:0000256" key="13">
    <source>
        <dbReference type="ARBA" id="ARBA00024867"/>
    </source>
</evidence>
<keyword evidence="9" id="KW-0418">Kinase</keyword>
<dbReference type="SUPFAM" id="SSF55874">
    <property type="entry name" value="ATPase domain of HSP90 chaperone/DNA topoisomerase II/histidine kinase"/>
    <property type="match status" value="1"/>
</dbReference>
<dbReference type="AlphaFoldDB" id="A0A934U4G0"/>
<dbReference type="InterPro" id="IPR036890">
    <property type="entry name" value="HATPase_C_sf"/>
</dbReference>
<reference evidence="19" key="1">
    <citation type="submission" date="2021-01" db="EMBL/GenBank/DDBJ databases">
        <title>Genome public.</title>
        <authorList>
            <person name="Liu C."/>
            <person name="Sun Q."/>
        </authorList>
    </citation>
    <scope>NUCLEOTIDE SEQUENCE</scope>
    <source>
        <strain evidence="19">M6</strain>
    </source>
</reference>
<comment type="subcellular location">
    <subcellularLocation>
        <location evidence="2">Membrane</location>
        <topology evidence="2">Multi-pass membrane protein</topology>
    </subcellularLocation>
</comment>
<dbReference type="InterPro" id="IPR011006">
    <property type="entry name" value="CheY-like_superfamily"/>
</dbReference>
<keyword evidence="6 15" id="KW-0597">Phosphoprotein</keyword>
<feature type="transmembrane region" description="Helical" evidence="16">
    <location>
        <begin position="554"/>
        <end position="575"/>
    </location>
</feature>
<dbReference type="PROSITE" id="PS50109">
    <property type="entry name" value="HIS_KIN"/>
    <property type="match status" value="1"/>
</dbReference>
<dbReference type="Proteomes" id="UP000633365">
    <property type="component" value="Unassembled WGS sequence"/>
</dbReference>
<proteinExistence type="inferred from homology"/>
<evidence type="ECO:0000256" key="1">
    <source>
        <dbReference type="ARBA" id="ARBA00000085"/>
    </source>
</evidence>
<dbReference type="CDD" id="cd17546">
    <property type="entry name" value="REC_hyHK_CKI1_RcsC-like"/>
    <property type="match status" value="1"/>
</dbReference>
<evidence type="ECO:0000256" key="2">
    <source>
        <dbReference type="ARBA" id="ARBA00004141"/>
    </source>
</evidence>
<evidence type="ECO:0000256" key="6">
    <source>
        <dbReference type="ARBA" id="ARBA00022553"/>
    </source>
</evidence>
<dbReference type="Pfam" id="PF13520">
    <property type="entry name" value="AA_permease_2"/>
    <property type="match status" value="1"/>
</dbReference>
<feature type="transmembrane region" description="Helical" evidence="16">
    <location>
        <begin position="479"/>
        <end position="497"/>
    </location>
</feature>
<evidence type="ECO:0000256" key="7">
    <source>
        <dbReference type="ARBA" id="ARBA00022679"/>
    </source>
</evidence>
<accession>A0A934U4G0</accession>
<evidence type="ECO:0000256" key="11">
    <source>
        <dbReference type="ARBA" id="ARBA00023012"/>
    </source>
</evidence>
<dbReference type="RefSeq" id="WP_201427374.1">
    <property type="nucleotide sequence ID" value="NZ_JAEQMG010000061.1"/>
</dbReference>
<name>A0A934U4G0_9FIRM</name>
<evidence type="ECO:0000256" key="16">
    <source>
        <dbReference type="SAM" id="Phobius"/>
    </source>
</evidence>
<dbReference type="PROSITE" id="PS50110">
    <property type="entry name" value="RESPONSE_REGULATORY"/>
    <property type="match status" value="1"/>
</dbReference>
<evidence type="ECO:0000256" key="4">
    <source>
        <dbReference type="ARBA" id="ARBA00012438"/>
    </source>
</evidence>
<evidence type="ECO:0000256" key="9">
    <source>
        <dbReference type="ARBA" id="ARBA00022777"/>
    </source>
</evidence>
<feature type="transmembrane region" description="Helical" evidence="16">
    <location>
        <begin position="413"/>
        <end position="436"/>
    </location>
</feature>
<feature type="domain" description="Histidine kinase" evidence="17">
    <location>
        <begin position="602"/>
        <end position="825"/>
    </location>
</feature>
<evidence type="ECO:0000256" key="3">
    <source>
        <dbReference type="ARBA" id="ARBA00006402"/>
    </source>
</evidence>
<comment type="similarity">
    <text evidence="3">In the N-terminal section; belongs to the phytochrome family.</text>
</comment>
<protein>
    <recommendedName>
        <fullName evidence="14">Circadian input-output histidine kinase CikA</fullName>
        <ecNumber evidence="4">2.7.13.3</ecNumber>
    </recommendedName>
    <alternativeName>
        <fullName evidence="5">Stage 0 sporulation protein A homolog</fullName>
    </alternativeName>
</protein>